<accession>A0A1G9WRL5</accession>
<dbReference type="SUPFAM" id="SSF51126">
    <property type="entry name" value="Pectin lyase-like"/>
    <property type="match status" value="1"/>
</dbReference>
<keyword evidence="2 4" id="KW-0378">Hydrolase</keyword>
<dbReference type="GO" id="GO:0004650">
    <property type="term" value="F:polygalacturonase activity"/>
    <property type="evidence" value="ECO:0007669"/>
    <property type="project" value="InterPro"/>
</dbReference>
<organism evidence="5 6">
    <name type="scientific">Lachnospira pectinoschiza</name>
    <dbReference type="NCBI Taxonomy" id="28052"/>
    <lineage>
        <taxon>Bacteria</taxon>
        <taxon>Bacillati</taxon>
        <taxon>Bacillota</taxon>
        <taxon>Clostridia</taxon>
        <taxon>Lachnospirales</taxon>
        <taxon>Lachnospiraceae</taxon>
        <taxon>Lachnospira</taxon>
    </lineage>
</organism>
<dbReference type="EMBL" id="FNHZ01000003">
    <property type="protein sequence ID" value="SDM87029.1"/>
    <property type="molecule type" value="Genomic_DNA"/>
</dbReference>
<dbReference type="OrthoDB" id="9795222at2"/>
<evidence type="ECO:0000256" key="4">
    <source>
        <dbReference type="RuleBase" id="RU361169"/>
    </source>
</evidence>
<evidence type="ECO:0000256" key="3">
    <source>
        <dbReference type="ARBA" id="ARBA00023295"/>
    </source>
</evidence>
<dbReference type="InterPro" id="IPR006626">
    <property type="entry name" value="PbH1"/>
</dbReference>
<dbReference type="Gene3D" id="2.160.20.10">
    <property type="entry name" value="Single-stranded right-handed beta-helix, Pectin lyase-like"/>
    <property type="match status" value="1"/>
</dbReference>
<comment type="similarity">
    <text evidence="1 4">Belongs to the glycosyl hydrolase 28 family.</text>
</comment>
<dbReference type="SMART" id="SM00710">
    <property type="entry name" value="PbH1"/>
    <property type="match status" value="6"/>
</dbReference>
<dbReference type="PANTHER" id="PTHR31339">
    <property type="entry name" value="PECTIN LYASE-RELATED"/>
    <property type="match status" value="1"/>
</dbReference>
<evidence type="ECO:0000313" key="6">
    <source>
        <dbReference type="Proteomes" id="UP000187651"/>
    </source>
</evidence>
<dbReference type="InterPro" id="IPR011050">
    <property type="entry name" value="Pectin_lyase_fold/virulence"/>
</dbReference>
<dbReference type="GO" id="GO:0005975">
    <property type="term" value="P:carbohydrate metabolic process"/>
    <property type="evidence" value="ECO:0007669"/>
    <property type="project" value="InterPro"/>
</dbReference>
<reference evidence="6" key="1">
    <citation type="submission" date="2016-10" db="EMBL/GenBank/DDBJ databases">
        <authorList>
            <person name="Varghese N."/>
            <person name="Submissions S."/>
        </authorList>
    </citation>
    <scope>NUCLEOTIDE SEQUENCE [LARGE SCALE GENOMIC DNA]</scope>
    <source>
        <strain evidence="6">M83</strain>
    </source>
</reference>
<dbReference type="Pfam" id="PF00295">
    <property type="entry name" value="Glyco_hydro_28"/>
    <property type="match status" value="1"/>
</dbReference>
<keyword evidence="3 4" id="KW-0326">Glycosidase</keyword>
<evidence type="ECO:0000256" key="2">
    <source>
        <dbReference type="ARBA" id="ARBA00022801"/>
    </source>
</evidence>
<dbReference type="PANTHER" id="PTHR31339:SF9">
    <property type="entry name" value="PLASMIN AND FIBRONECTIN-BINDING PROTEIN A"/>
    <property type="match status" value="1"/>
</dbReference>
<proteinExistence type="inferred from homology"/>
<protein>
    <submittedName>
        <fullName evidence="5">Polygalacturonase</fullName>
    </submittedName>
</protein>
<dbReference type="InterPro" id="IPR000743">
    <property type="entry name" value="Glyco_hydro_28"/>
</dbReference>
<dbReference type="InterPro" id="IPR051801">
    <property type="entry name" value="GH28_Enzymes"/>
</dbReference>
<name>A0A1G9WRL5_9FIRM</name>
<gene>
    <name evidence="5" type="ORF">SAMN05216544_1313</name>
</gene>
<keyword evidence="6" id="KW-1185">Reference proteome</keyword>
<evidence type="ECO:0000313" key="5">
    <source>
        <dbReference type="EMBL" id="SDM87029.1"/>
    </source>
</evidence>
<dbReference type="PROSITE" id="PS00502">
    <property type="entry name" value="POLYGALACTURONASE"/>
    <property type="match status" value="1"/>
</dbReference>
<evidence type="ECO:0000256" key="1">
    <source>
        <dbReference type="ARBA" id="ARBA00008834"/>
    </source>
</evidence>
<dbReference type="RefSeq" id="WP_074521468.1">
    <property type="nucleotide sequence ID" value="NZ_FNHZ01000003.1"/>
</dbReference>
<dbReference type="Proteomes" id="UP000187651">
    <property type="component" value="Unassembled WGS sequence"/>
</dbReference>
<dbReference type="InterPro" id="IPR012334">
    <property type="entry name" value="Pectin_lyas_fold"/>
</dbReference>
<sequence length="458" mass="50634">MKMEFKVELPVFKEKEVNLLDYKPVANKSDLETSKHNALVINKAIKDLSENGGGKLVIPAGLWITGPINLLSGVELHLERNAILKFSKNPEEYPLIVTNYEGQDCIRAVSPITAINATNIAITGDGVIDGSGDEWRPIKEFKLTARAWQENLKKSDCVLDTKEGGVWFPTKTAFDGNKHNIQLAFEGKEDAEVLKLATPYYDFYRPVLISLKHCDKVLLQGVTFKNSPAWNIHPYFCTNLTVDSINVNNAYHAQNGDGIDIESCKNVEVKNSRFETGDDAICLKSGKNAIARTITGPSENIYIHDCLVNEGHGGFVIGSEMSRGIKNVWVDNCTFLGTDVGVRMKSALGRGGVVENINIENVNMVGIKNEGVIMTMSYVLNSLNRNETIAKENEEDIPFFKNININNVNCVGAKHSVKIEPLEGRMDTISNVNITNSRFEDCGEALIKGENINIAKLL</sequence>
<dbReference type="AlphaFoldDB" id="A0A1G9WRL5"/>